<evidence type="ECO:0000259" key="5">
    <source>
        <dbReference type="Pfam" id="PF20990"/>
    </source>
</evidence>
<keyword evidence="2" id="KW-1133">Transmembrane helix</keyword>
<dbReference type="Pfam" id="PF09972">
    <property type="entry name" value="DUF2207"/>
    <property type="match status" value="1"/>
</dbReference>
<feature type="transmembrane region" description="Helical" evidence="2">
    <location>
        <begin position="424"/>
        <end position="443"/>
    </location>
</feature>
<dbReference type="Proteomes" id="UP000177817">
    <property type="component" value="Unassembled WGS sequence"/>
</dbReference>
<gene>
    <name evidence="6" type="ORF">A2677_02340</name>
</gene>
<organism evidence="6 7">
    <name type="scientific">Candidatus Komeilibacteria bacterium RIFCSPHIGHO2_01_FULL_52_14</name>
    <dbReference type="NCBI Taxonomy" id="1798549"/>
    <lineage>
        <taxon>Bacteria</taxon>
        <taxon>Candidatus Komeiliibacteriota</taxon>
    </lineage>
</organism>
<feature type="region of interest" description="Disordered" evidence="1">
    <location>
        <begin position="548"/>
        <end position="570"/>
    </location>
</feature>
<evidence type="ECO:0000256" key="2">
    <source>
        <dbReference type="SAM" id="Phobius"/>
    </source>
</evidence>
<reference evidence="6 7" key="1">
    <citation type="journal article" date="2016" name="Nat. Commun.">
        <title>Thousands of microbial genomes shed light on interconnected biogeochemical processes in an aquifer system.</title>
        <authorList>
            <person name="Anantharaman K."/>
            <person name="Brown C.T."/>
            <person name="Hug L.A."/>
            <person name="Sharon I."/>
            <person name="Castelle C.J."/>
            <person name="Probst A.J."/>
            <person name="Thomas B.C."/>
            <person name="Singh A."/>
            <person name="Wilkins M.J."/>
            <person name="Karaoz U."/>
            <person name="Brodie E.L."/>
            <person name="Williams K.H."/>
            <person name="Hubbard S.S."/>
            <person name="Banfield J.F."/>
        </authorList>
    </citation>
    <scope>NUCLEOTIDE SEQUENCE [LARGE SCALE GENOMIC DNA]</scope>
</reference>
<dbReference type="InterPro" id="IPR048389">
    <property type="entry name" value="YciQ-like_C"/>
</dbReference>
<evidence type="ECO:0000259" key="4">
    <source>
        <dbReference type="Pfam" id="PF09972"/>
    </source>
</evidence>
<feature type="domain" description="DUF2207" evidence="4">
    <location>
        <begin position="26"/>
        <end position="220"/>
    </location>
</feature>
<comment type="caution">
    <text evidence="6">The sequence shown here is derived from an EMBL/GenBank/DDBJ whole genome shotgun (WGS) entry which is preliminary data.</text>
</comment>
<proteinExistence type="predicted"/>
<feature type="domain" description="Predicted membrane protein YciQ-like C-terminal" evidence="5">
    <location>
        <begin position="274"/>
        <end position="506"/>
    </location>
</feature>
<dbReference type="EMBL" id="MHKK01000052">
    <property type="protein sequence ID" value="OGY88826.1"/>
    <property type="molecule type" value="Genomic_DNA"/>
</dbReference>
<dbReference type="Pfam" id="PF20990">
    <property type="entry name" value="DUF2207_C"/>
    <property type="match status" value="1"/>
</dbReference>
<dbReference type="InterPro" id="IPR018702">
    <property type="entry name" value="DUF2207"/>
</dbReference>
<accession>A0A1G2BJG4</accession>
<evidence type="ECO:0000256" key="1">
    <source>
        <dbReference type="SAM" id="MobiDB-lite"/>
    </source>
</evidence>
<evidence type="ECO:0000256" key="3">
    <source>
        <dbReference type="SAM" id="SignalP"/>
    </source>
</evidence>
<keyword evidence="2" id="KW-0472">Membrane</keyword>
<feature type="chain" id="PRO_5009582083" description="DUF2207 domain-containing protein" evidence="3">
    <location>
        <begin position="25"/>
        <end position="570"/>
    </location>
</feature>
<evidence type="ECO:0000313" key="6">
    <source>
        <dbReference type="EMBL" id="OGY88826.1"/>
    </source>
</evidence>
<keyword evidence="2" id="KW-0812">Transmembrane</keyword>
<evidence type="ECO:0000313" key="7">
    <source>
        <dbReference type="Proteomes" id="UP000177817"/>
    </source>
</evidence>
<feature type="transmembrane region" description="Helical" evidence="2">
    <location>
        <begin position="399"/>
        <end position="418"/>
    </location>
</feature>
<feature type="transmembrane region" description="Helical" evidence="2">
    <location>
        <begin position="242"/>
        <end position="259"/>
    </location>
</feature>
<keyword evidence="3" id="KW-0732">Signal</keyword>
<sequence>MRRIYLTSLCTLFLCAAGASVAHAERILNFDTVGRIQQDSSVIVTERIEYDFEGESRHGIYRDIPVRYKNSYGNFSIRLGNISVTDESGAAYRFGVSRQGADKRIKIGDPDVLITGVHTYVITYTVDRALSFQKSSDQFYWNVTGNGWEVPINAAAAQVVPPVGLAEDAVQIFCYKGVFGSTQACDHSGMTPGGDGLIRNLAFSASQLGPGEGLTFKMDFPKGVVAEPTALQKTWHVVQDNGIVAVPIAAFIIMFWLWYRHGKDPAGRGLIIAEYEPPEHLTPAQVGGLVDQNLQNKDIAAEIIELAVRGYMRIRQEDKKEYIFIQLKPGDQSLSAAQQELLEGLFGGPEASQAIEPGALKQVRLADLKNKFYKTLAKVKASFGSSLVALGYMTARPELIRGGFLVFAGLLTWLGFGILSQTSLLTFISLLATAGCIAGFGWAMPKRTYQGVLVTEKILGFKEYLRVVEKDRLKFHNAPEKKPEIFEKCLPYAMALGVEKEWAAQFADIYTQEPGWYHGSSGAGFNSVIFASSLNSFASQTNSVLASSPSGGSGGGFSGGGGGGGGGGSW</sequence>
<dbReference type="AlphaFoldDB" id="A0A1G2BJG4"/>
<name>A0A1G2BJG4_9BACT</name>
<evidence type="ECO:0008006" key="8">
    <source>
        <dbReference type="Google" id="ProtNLM"/>
    </source>
</evidence>
<feature type="compositionally biased region" description="Gly residues" evidence="1">
    <location>
        <begin position="551"/>
        <end position="570"/>
    </location>
</feature>
<protein>
    <recommendedName>
        <fullName evidence="8">DUF2207 domain-containing protein</fullName>
    </recommendedName>
</protein>
<feature type="signal peptide" evidence="3">
    <location>
        <begin position="1"/>
        <end position="24"/>
    </location>
</feature>